<dbReference type="Proteomes" id="UP000054097">
    <property type="component" value="Unassembled WGS sequence"/>
</dbReference>
<keyword evidence="3" id="KW-1185">Reference proteome</keyword>
<dbReference type="HOGENOM" id="CLU_2122592_0_0_1"/>
<reference evidence="3" key="2">
    <citation type="submission" date="2015-01" db="EMBL/GenBank/DDBJ databases">
        <title>Evolutionary Origins and Diversification of the Mycorrhizal Mutualists.</title>
        <authorList>
            <consortium name="DOE Joint Genome Institute"/>
            <consortium name="Mycorrhizal Genomics Consortium"/>
            <person name="Kohler A."/>
            <person name="Kuo A."/>
            <person name="Nagy L.G."/>
            <person name="Floudas D."/>
            <person name="Copeland A."/>
            <person name="Barry K.W."/>
            <person name="Cichocki N."/>
            <person name="Veneault-Fourrey C."/>
            <person name="LaButti K."/>
            <person name="Lindquist E.A."/>
            <person name="Lipzen A."/>
            <person name="Lundell T."/>
            <person name="Morin E."/>
            <person name="Murat C."/>
            <person name="Riley R."/>
            <person name="Ohm R."/>
            <person name="Sun H."/>
            <person name="Tunlid A."/>
            <person name="Henrissat B."/>
            <person name="Grigoriev I.V."/>
            <person name="Hibbett D.S."/>
            <person name="Martin F."/>
        </authorList>
    </citation>
    <scope>NUCLEOTIDE SEQUENCE [LARGE SCALE GENOMIC DNA]</scope>
    <source>
        <strain evidence="3">MAFF 305830</strain>
    </source>
</reference>
<name>A0A0C3BBJ4_SERVB</name>
<gene>
    <name evidence="2" type="ORF">M408DRAFT_325662</name>
</gene>
<dbReference type="AlphaFoldDB" id="A0A0C3BBJ4"/>
<proteinExistence type="predicted"/>
<sequence length="114" mass="12690">MSSSAFPAHHHRRARVQRRVVGTDRGNTEVHIGHLAQIYVPVADEPTRMIGSKGVGHSADRDRSSAESLVSVPLNGVLLSRRWFKQDDQEPKLVRSMPRLDERALITSDMIGAL</sequence>
<evidence type="ECO:0000313" key="3">
    <source>
        <dbReference type="Proteomes" id="UP000054097"/>
    </source>
</evidence>
<accession>A0A0C3BBJ4</accession>
<evidence type="ECO:0000256" key="1">
    <source>
        <dbReference type="SAM" id="MobiDB-lite"/>
    </source>
</evidence>
<organism evidence="2 3">
    <name type="scientific">Serendipita vermifera MAFF 305830</name>
    <dbReference type="NCBI Taxonomy" id="933852"/>
    <lineage>
        <taxon>Eukaryota</taxon>
        <taxon>Fungi</taxon>
        <taxon>Dikarya</taxon>
        <taxon>Basidiomycota</taxon>
        <taxon>Agaricomycotina</taxon>
        <taxon>Agaricomycetes</taxon>
        <taxon>Sebacinales</taxon>
        <taxon>Serendipitaceae</taxon>
        <taxon>Serendipita</taxon>
    </lineage>
</organism>
<dbReference type="EMBL" id="KN824277">
    <property type="protein sequence ID" value="KIM34185.1"/>
    <property type="molecule type" value="Genomic_DNA"/>
</dbReference>
<protein>
    <submittedName>
        <fullName evidence="2">Uncharacterized protein</fullName>
    </submittedName>
</protein>
<feature type="compositionally biased region" description="Basic residues" evidence="1">
    <location>
        <begin position="8"/>
        <end position="18"/>
    </location>
</feature>
<reference evidence="2 3" key="1">
    <citation type="submission" date="2014-04" db="EMBL/GenBank/DDBJ databases">
        <authorList>
            <consortium name="DOE Joint Genome Institute"/>
            <person name="Kuo A."/>
            <person name="Zuccaro A."/>
            <person name="Kohler A."/>
            <person name="Nagy L.G."/>
            <person name="Floudas D."/>
            <person name="Copeland A."/>
            <person name="Barry K.W."/>
            <person name="Cichocki N."/>
            <person name="Veneault-Fourrey C."/>
            <person name="LaButti K."/>
            <person name="Lindquist E.A."/>
            <person name="Lipzen A."/>
            <person name="Lundell T."/>
            <person name="Morin E."/>
            <person name="Murat C."/>
            <person name="Sun H."/>
            <person name="Tunlid A."/>
            <person name="Henrissat B."/>
            <person name="Grigoriev I.V."/>
            <person name="Hibbett D.S."/>
            <person name="Martin F."/>
            <person name="Nordberg H.P."/>
            <person name="Cantor M.N."/>
            <person name="Hua S.X."/>
        </authorList>
    </citation>
    <scope>NUCLEOTIDE SEQUENCE [LARGE SCALE GENOMIC DNA]</scope>
    <source>
        <strain evidence="2 3">MAFF 305830</strain>
    </source>
</reference>
<feature type="region of interest" description="Disordered" evidence="1">
    <location>
        <begin position="1"/>
        <end position="22"/>
    </location>
</feature>
<evidence type="ECO:0000313" key="2">
    <source>
        <dbReference type="EMBL" id="KIM34185.1"/>
    </source>
</evidence>